<accession>A0A1D7QKG7</accession>
<organism evidence="1 2">
    <name type="scientific">Pedobacter steynii</name>
    <dbReference type="NCBI Taxonomy" id="430522"/>
    <lineage>
        <taxon>Bacteria</taxon>
        <taxon>Pseudomonadati</taxon>
        <taxon>Bacteroidota</taxon>
        <taxon>Sphingobacteriia</taxon>
        <taxon>Sphingobacteriales</taxon>
        <taxon>Sphingobacteriaceae</taxon>
        <taxon>Pedobacter</taxon>
    </lineage>
</organism>
<dbReference type="PROSITE" id="PS51257">
    <property type="entry name" value="PROKAR_LIPOPROTEIN"/>
    <property type="match status" value="1"/>
</dbReference>
<name>A0A1D7QKG7_9SPHI</name>
<protein>
    <submittedName>
        <fullName evidence="1">Uncharacterized protein</fullName>
    </submittedName>
</protein>
<reference evidence="1 2" key="1">
    <citation type="submission" date="2016-08" db="EMBL/GenBank/DDBJ databases">
        <authorList>
            <person name="Seilhamer J.J."/>
        </authorList>
    </citation>
    <scope>NUCLEOTIDE SEQUENCE [LARGE SCALE GENOMIC DNA]</scope>
    <source>
        <strain evidence="1 2">DX4</strain>
    </source>
</reference>
<dbReference type="Proteomes" id="UP000094313">
    <property type="component" value="Chromosome"/>
</dbReference>
<evidence type="ECO:0000313" key="2">
    <source>
        <dbReference type="Proteomes" id="UP000094313"/>
    </source>
</evidence>
<keyword evidence="2" id="KW-1185">Reference proteome</keyword>
<dbReference type="KEGG" id="psty:BFS30_19150"/>
<dbReference type="EMBL" id="CP017141">
    <property type="protein sequence ID" value="AOM79099.1"/>
    <property type="molecule type" value="Genomic_DNA"/>
</dbReference>
<proteinExistence type="predicted"/>
<dbReference type="OrthoDB" id="1493479at2"/>
<evidence type="ECO:0000313" key="1">
    <source>
        <dbReference type="EMBL" id="AOM79099.1"/>
    </source>
</evidence>
<dbReference type="AlphaFoldDB" id="A0A1D7QKG7"/>
<sequence length="124" mass="14266">MTKFTEISFDVLCVIVVVFFLTSCTQDISFEKTKWAEKADPIYPSAYRSQMLKDLTTNHKLIGLSYSQLIGYLGYPDSKEANTVVYRIAIDYGSDIDPVYSKNLEFSYSKDSIITSFKILEWKK</sequence>
<gene>
    <name evidence="1" type="ORF">BFS30_19150</name>
</gene>